<dbReference type="Pfam" id="PF06240">
    <property type="entry name" value="COXG"/>
    <property type="match status" value="1"/>
</dbReference>
<sequence>MQLVGEQRIAASRQRVWEALNDPAVLRAAIPGCQSLEKQGEDRFKATVEIKIGPIGARFNGSVKLANLDPPNGYTLSGEGNGGIAGMAKGNAKVKLAETGDGTLLSYTVDAEVGGRLAQLGGPIIDATAKQLAGRFFARFGDIVEGRPTPALAAAVPTPAAVPQAMRTGGAGFPVAWVLAVALAAVLGFVAGQKTAGPVVVLDRDLLTRIAAEPAR</sequence>
<dbReference type="PANTHER" id="PTHR38588">
    <property type="entry name" value="BLL0334 PROTEIN"/>
    <property type="match status" value="1"/>
</dbReference>
<organism evidence="2 3">
    <name type="scientific">Sphingomonas oligophenolica</name>
    <dbReference type="NCBI Taxonomy" id="301154"/>
    <lineage>
        <taxon>Bacteria</taxon>
        <taxon>Pseudomonadati</taxon>
        <taxon>Pseudomonadota</taxon>
        <taxon>Alphaproteobacteria</taxon>
        <taxon>Sphingomonadales</taxon>
        <taxon>Sphingomonadaceae</taxon>
        <taxon>Sphingomonas</taxon>
    </lineage>
</organism>
<keyword evidence="1" id="KW-0472">Membrane</keyword>
<evidence type="ECO:0000313" key="2">
    <source>
        <dbReference type="EMBL" id="MEN2791836.1"/>
    </source>
</evidence>
<proteinExistence type="predicted"/>
<dbReference type="InterPro" id="IPR010419">
    <property type="entry name" value="CO_DH_gsu"/>
</dbReference>
<dbReference type="Gene3D" id="3.30.530.20">
    <property type="match status" value="1"/>
</dbReference>
<keyword evidence="1" id="KW-1133">Transmembrane helix</keyword>
<keyword evidence="1" id="KW-0812">Transmembrane</keyword>
<protein>
    <submittedName>
        <fullName evidence="2">Carbon monoxide dehydrogenase subunit G</fullName>
    </submittedName>
</protein>
<dbReference type="SUPFAM" id="SSF55961">
    <property type="entry name" value="Bet v1-like"/>
    <property type="match status" value="1"/>
</dbReference>
<dbReference type="Proteomes" id="UP001419910">
    <property type="component" value="Unassembled WGS sequence"/>
</dbReference>
<feature type="transmembrane region" description="Helical" evidence="1">
    <location>
        <begin position="171"/>
        <end position="192"/>
    </location>
</feature>
<reference evidence="2 3" key="1">
    <citation type="submission" date="2024-05" db="EMBL/GenBank/DDBJ databases">
        <authorList>
            <person name="Liu Q."/>
            <person name="Xin Y.-H."/>
        </authorList>
    </citation>
    <scope>NUCLEOTIDE SEQUENCE [LARGE SCALE GENOMIC DNA]</scope>
    <source>
        <strain evidence="2 3">CGMCC 1.10181</strain>
    </source>
</reference>
<evidence type="ECO:0000313" key="3">
    <source>
        <dbReference type="Proteomes" id="UP001419910"/>
    </source>
</evidence>
<dbReference type="PANTHER" id="PTHR38588:SF1">
    <property type="entry name" value="BLL0334 PROTEIN"/>
    <property type="match status" value="1"/>
</dbReference>
<gene>
    <name evidence="2" type="ORF">ABC974_19545</name>
</gene>
<accession>A0ABU9Y7S1</accession>
<dbReference type="EMBL" id="JBDIME010000021">
    <property type="protein sequence ID" value="MEN2791836.1"/>
    <property type="molecule type" value="Genomic_DNA"/>
</dbReference>
<dbReference type="InterPro" id="IPR023393">
    <property type="entry name" value="START-like_dom_sf"/>
</dbReference>
<dbReference type="RefSeq" id="WP_343888835.1">
    <property type="nucleotide sequence ID" value="NZ_BAAAEH010000013.1"/>
</dbReference>
<dbReference type="CDD" id="cd05018">
    <property type="entry name" value="CoxG"/>
    <property type="match status" value="1"/>
</dbReference>
<keyword evidence="3" id="KW-1185">Reference proteome</keyword>
<name>A0ABU9Y7S1_9SPHN</name>
<evidence type="ECO:0000256" key="1">
    <source>
        <dbReference type="SAM" id="Phobius"/>
    </source>
</evidence>
<comment type="caution">
    <text evidence="2">The sequence shown here is derived from an EMBL/GenBank/DDBJ whole genome shotgun (WGS) entry which is preliminary data.</text>
</comment>